<dbReference type="GO" id="GO:0004556">
    <property type="term" value="F:alpha-amylase activity"/>
    <property type="evidence" value="ECO:0007669"/>
    <property type="project" value="InterPro"/>
</dbReference>
<evidence type="ECO:0000259" key="6">
    <source>
        <dbReference type="SMART" id="SM00642"/>
    </source>
</evidence>
<dbReference type="PANTHER" id="PTHR43447">
    <property type="entry name" value="ALPHA-AMYLASE"/>
    <property type="match status" value="1"/>
</dbReference>
<keyword evidence="4" id="KW-0326">Glycosidase</keyword>
<dbReference type="PROSITE" id="PS51318">
    <property type="entry name" value="TAT"/>
    <property type="match status" value="1"/>
</dbReference>
<feature type="compositionally biased region" description="Basic and acidic residues" evidence="5">
    <location>
        <begin position="1"/>
        <end position="13"/>
    </location>
</feature>
<dbReference type="InterPro" id="IPR006311">
    <property type="entry name" value="TAT_signal"/>
</dbReference>
<dbReference type="InterPro" id="IPR006046">
    <property type="entry name" value="Alpha_amylase"/>
</dbReference>
<dbReference type="SUPFAM" id="SSF51445">
    <property type="entry name" value="(Trans)glycosidases"/>
    <property type="match status" value="1"/>
</dbReference>
<evidence type="ECO:0000313" key="10">
    <source>
        <dbReference type="Proteomes" id="UP000255421"/>
    </source>
</evidence>
<protein>
    <submittedName>
        <fullName evidence="8">Alpha-amylase</fullName>
    </submittedName>
    <submittedName>
        <fullName evidence="7">DUF1939 domain-containing protein</fullName>
    </submittedName>
</protein>
<keyword evidence="2" id="KW-0378">Hydrolase</keyword>
<evidence type="ECO:0000256" key="2">
    <source>
        <dbReference type="ARBA" id="ARBA00022801"/>
    </source>
</evidence>
<dbReference type="GO" id="GO:0043169">
    <property type="term" value="F:cation binding"/>
    <property type="evidence" value="ECO:0007669"/>
    <property type="project" value="InterPro"/>
</dbReference>
<organism evidence="8 9">
    <name type="scientific">Halopelagius longus</name>
    <dbReference type="NCBI Taxonomy" id="1236180"/>
    <lineage>
        <taxon>Archaea</taxon>
        <taxon>Methanobacteriati</taxon>
        <taxon>Methanobacteriota</taxon>
        <taxon>Stenosarchaea group</taxon>
        <taxon>Halobacteria</taxon>
        <taxon>Halobacteriales</taxon>
        <taxon>Haloferacaceae</taxon>
    </lineage>
</organism>
<dbReference type="Pfam" id="PF00128">
    <property type="entry name" value="Alpha-amylase"/>
    <property type="match status" value="1"/>
</dbReference>
<dbReference type="OrthoDB" id="18347at2157"/>
<dbReference type="RefSeq" id="WP_092532955.1">
    <property type="nucleotide sequence ID" value="NZ_FNKQ01000001.1"/>
</dbReference>
<dbReference type="PRINTS" id="PR00110">
    <property type="entry name" value="ALPHAAMYLASE"/>
</dbReference>
<dbReference type="Proteomes" id="UP000199289">
    <property type="component" value="Unassembled WGS sequence"/>
</dbReference>
<reference evidence="8" key="1">
    <citation type="submission" date="2016-10" db="EMBL/GenBank/DDBJ databases">
        <authorList>
            <person name="de Groot N.N."/>
        </authorList>
    </citation>
    <scope>NUCLEOTIDE SEQUENCE [LARGE SCALE GENOMIC DNA]</scope>
    <source>
        <strain evidence="8">CGMCC 1.12397</strain>
    </source>
</reference>
<proteinExistence type="inferred from homology"/>
<dbReference type="Gene3D" id="2.60.40.1180">
    <property type="entry name" value="Golgi alpha-mannosidase II"/>
    <property type="match status" value="1"/>
</dbReference>
<gene>
    <name evidence="7" type="ORF">DWB78_12940</name>
    <name evidence="8" type="ORF">SAMN05216278_0705</name>
</gene>
<accession>A0A1H0YL65</accession>
<dbReference type="InterPro" id="IPR013780">
    <property type="entry name" value="Glyco_hydro_b"/>
</dbReference>
<name>A0A1H0YL65_9EURY</name>
<evidence type="ECO:0000313" key="9">
    <source>
        <dbReference type="Proteomes" id="UP000199289"/>
    </source>
</evidence>
<evidence type="ECO:0000313" key="8">
    <source>
        <dbReference type="EMBL" id="SDQ15937.1"/>
    </source>
</evidence>
<dbReference type="EMBL" id="FNKQ01000001">
    <property type="protein sequence ID" value="SDQ15937.1"/>
    <property type="molecule type" value="Genomic_DNA"/>
</dbReference>
<dbReference type="Pfam" id="PF09154">
    <property type="entry name" value="Alpha-amy_C_pro"/>
    <property type="match status" value="1"/>
</dbReference>
<feature type="domain" description="Glycosyl hydrolase family 13 catalytic" evidence="6">
    <location>
        <begin position="111"/>
        <end position="414"/>
    </location>
</feature>
<keyword evidence="10" id="KW-1185">Reference proteome</keyword>
<evidence type="ECO:0000256" key="3">
    <source>
        <dbReference type="ARBA" id="ARBA00023277"/>
    </source>
</evidence>
<dbReference type="SMART" id="SM00642">
    <property type="entry name" value="Aamy"/>
    <property type="match status" value="1"/>
</dbReference>
<evidence type="ECO:0000256" key="5">
    <source>
        <dbReference type="SAM" id="MobiDB-lite"/>
    </source>
</evidence>
<dbReference type="SUPFAM" id="SSF51011">
    <property type="entry name" value="Glycosyl hydrolase domain"/>
    <property type="match status" value="1"/>
</dbReference>
<evidence type="ECO:0000256" key="1">
    <source>
        <dbReference type="ARBA" id="ARBA00008061"/>
    </source>
</evidence>
<keyword evidence="3" id="KW-0119">Carbohydrate metabolism</keyword>
<sequence length="498" mass="55007">MVTHSTRSDETTERRRRRASEREAARRAARNGDAHVSEDSPSNADADGTARAAAVGGGRSAETTEGGGESDDETGRSALTRRTFLGALSATGLAASIRAFAGRSAAASGEPAHFQYFHETWPTITENLSTVADRGYDAVWIQAPQRSDISWSEQNGRNDPPLGYQPVDFTTFDSEFGTEADLRNLVDEAHAQGLEVYVDCVMNHMATGHDYEFPRFSYDDFHHDVGSIDDWNDDHQVEHGELLGLPDLAQYESSTSSYVRSELMAYMEKIAATGADGYRFDAVKHVEEKYWRDHANPKADELGMARIGEVYSGSLDYVQTYVDTGMDAFDYPLYFVLESVFEEGDMSRLQGAGLVAQDPWHAHPFVQNHDEGAPSQYHLAHAFVLTTEGVPMVYNLYPTEILDDSAINNMVWVRENLCGGELRWRHASSNLAVYERANNLLVGINNDPNGSHTQRVSTSWTNQTLNDYSGNAGDVTTDGNGDVDVTVPAESWVFYAPP</sequence>
<feature type="region of interest" description="Disordered" evidence="5">
    <location>
        <begin position="1"/>
        <end position="76"/>
    </location>
</feature>
<dbReference type="InterPro" id="IPR015237">
    <property type="entry name" value="Alpha-amylase_C_pro"/>
</dbReference>
<dbReference type="EMBL" id="QQST01000001">
    <property type="protein sequence ID" value="RDI72550.1"/>
    <property type="molecule type" value="Genomic_DNA"/>
</dbReference>
<feature type="compositionally biased region" description="Basic and acidic residues" evidence="5">
    <location>
        <begin position="20"/>
        <end position="38"/>
    </location>
</feature>
<dbReference type="InterPro" id="IPR017853">
    <property type="entry name" value="GH"/>
</dbReference>
<dbReference type="InterPro" id="IPR006047">
    <property type="entry name" value="GH13_cat_dom"/>
</dbReference>
<dbReference type="Gene3D" id="3.20.20.80">
    <property type="entry name" value="Glycosidases"/>
    <property type="match status" value="1"/>
</dbReference>
<dbReference type="GO" id="GO:0005975">
    <property type="term" value="P:carbohydrate metabolic process"/>
    <property type="evidence" value="ECO:0007669"/>
    <property type="project" value="InterPro"/>
</dbReference>
<reference evidence="7 10" key="3">
    <citation type="submission" date="2018-07" db="EMBL/GenBank/DDBJ databases">
        <title>Genome sequence of extremly halophilic archaeon Halopelagius longus strain BC12-B1.</title>
        <authorList>
            <person name="Zhang X."/>
        </authorList>
    </citation>
    <scope>NUCLEOTIDE SEQUENCE [LARGE SCALE GENOMIC DNA]</scope>
    <source>
        <strain evidence="7 10">BC12-B1</strain>
    </source>
</reference>
<dbReference type="Proteomes" id="UP000255421">
    <property type="component" value="Unassembled WGS sequence"/>
</dbReference>
<evidence type="ECO:0000256" key="4">
    <source>
        <dbReference type="ARBA" id="ARBA00023295"/>
    </source>
</evidence>
<evidence type="ECO:0000313" key="7">
    <source>
        <dbReference type="EMBL" id="RDI72550.1"/>
    </source>
</evidence>
<comment type="similarity">
    <text evidence="1">Belongs to the glycosyl hydrolase 13 family.</text>
</comment>
<feature type="compositionally biased region" description="Low complexity" evidence="5">
    <location>
        <begin position="44"/>
        <end position="64"/>
    </location>
</feature>
<reference evidence="9" key="2">
    <citation type="submission" date="2016-10" db="EMBL/GenBank/DDBJ databases">
        <authorList>
            <person name="Varghese N."/>
            <person name="Submissions S."/>
        </authorList>
    </citation>
    <scope>NUCLEOTIDE SEQUENCE [LARGE SCALE GENOMIC DNA]</scope>
    <source>
        <strain evidence="9">CGMCC 1.12397</strain>
    </source>
</reference>
<dbReference type="AlphaFoldDB" id="A0A1H0YL65"/>